<accession>A0A8J7P2U6</accession>
<dbReference type="GO" id="GO:0002250">
    <property type="term" value="P:adaptive immune response"/>
    <property type="evidence" value="ECO:0007669"/>
    <property type="project" value="UniProtKB-KW"/>
</dbReference>
<reference evidence="5" key="1">
    <citation type="journal article" date="2021" name="Cell">
        <title>Tracing the genetic footprints of vertebrate landing in non-teleost ray-finned fishes.</title>
        <authorList>
            <person name="Bi X."/>
            <person name="Wang K."/>
            <person name="Yang L."/>
            <person name="Pan H."/>
            <person name="Jiang H."/>
            <person name="Wei Q."/>
            <person name="Fang M."/>
            <person name="Yu H."/>
            <person name="Zhu C."/>
            <person name="Cai Y."/>
            <person name="He Y."/>
            <person name="Gan X."/>
            <person name="Zeng H."/>
            <person name="Yu D."/>
            <person name="Zhu Y."/>
            <person name="Jiang H."/>
            <person name="Qiu Q."/>
            <person name="Yang H."/>
            <person name="Zhang Y.E."/>
            <person name="Wang W."/>
            <person name="Zhu M."/>
            <person name="He S."/>
            <person name="Zhang G."/>
        </authorList>
    </citation>
    <scope>NUCLEOTIDE SEQUENCE</scope>
    <source>
        <strain evidence="5">Allg_001</strain>
    </source>
</reference>
<evidence type="ECO:0000259" key="4">
    <source>
        <dbReference type="PROSITE" id="PS50835"/>
    </source>
</evidence>
<protein>
    <submittedName>
        <fullName evidence="5">HV01 protein</fullName>
    </submittedName>
</protein>
<feature type="non-terminal residue" evidence="5">
    <location>
        <position position="1"/>
    </location>
</feature>
<evidence type="ECO:0000313" key="5">
    <source>
        <dbReference type="EMBL" id="MBN3322261.1"/>
    </source>
</evidence>
<dbReference type="InterPro" id="IPR003599">
    <property type="entry name" value="Ig_sub"/>
</dbReference>
<dbReference type="AlphaFoldDB" id="A0A8J7P2U6"/>
<dbReference type="Proteomes" id="UP000736164">
    <property type="component" value="Unassembled WGS sequence"/>
</dbReference>
<dbReference type="GO" id="GO:0019814">
    <property type="term" value="C:immunoglobulin complex"/>
    <property type="evidence" value="ECO:0007669"/>
    <property type="project" value="UniProtKB-KW"/>
</dbReference>
<evidence type="ECO:0000256" key="1">
    <source>
        <dbReference type="ARBA" id="ARBA00022859"/>
    </source>
</evidence>
<dbReference type="SMART" id="SM00409">
    <property type="entry name" value="IG"/>
    <property type="match status" value="2"/>
</dbReference>
<dbReference type="EMBL" id="JAAWVO010059437">
    <property type="protein sequence ID" value="MBN3322261.1"/>
    <property type="molecule type" value="Genomic_DNA"/>
</dbReference>
<feature type="domain" description="Ig-like" evidence="4">
    <location>
        <begin position="17"/>
        <end position="108"/>
    </location>
</feature>
<dbReference type="SMART" id="SM00406">
    <property type="entry name" value="IGv"/>
    <property type="match status" value="3"/>
</dbReference>
<evidence type="ECO:0000256" key="3">
    <source>
        <dbReference type="ARBA" id="ARBA00043265"/>
    </source>
</evidence>
<dbReference type="Pfam" id="PF07686">
    <property type="entry name" value="V-set"/>
    <property type="match status" value="2"/>
</dbReference>
<feature type="domain" description="Ig-like" evidence="4">
    <location>
        <begin position="168"/>
        <end position="261"/>
    </location>
</feature>
<name>A0A8J7P2U6_ATRSP</name>
<dbReference type="InterPro" id="IPR050199">
    <property type="entry name" value="IgHV"/>
</dbReference>
<feature type="non-terminal residue" evidence="5">
    <location>
        <position position="286"/>
    </location>
</feature>
<dbReference type="SUPFAM" id="SSF48726">
    <property type="entry name" value="Immunoglobulin"/>
    <property type="match status" value="3"/>
</dbReference>
<sequence length="286" mass="31475">LHCVQLTQSASEIGKPGQSLRLSCQVSGYSLTDSSYATAWIRQPPGKGLEWLGRYYTNGNSYAPSVQGRFIISTDSGSTVYIQMTSLKAEDSGVYYCARELRSSNSYAPAVQGRFTASKDSSSLYLDMTSLRAEDSAVYYCARDTVQQVACRVRQNLAEQTVWLSVQSDVVLTQSESAVVTPGGSHRLKCTVTGFNVASYGMYWIRQAPGKGLEWIVWYYSSSSNNYAPAVQGRFTASKDSSSLYLDMTSLRAEDTAVYYCARDTVQQVACRVRQNLAELTECGSV</sequence>
<dbReference type="InterPro" id="IPR013783">
    <property type="entry name" value="Ig-like_fold"/>
</dbReference>
<evidence type="ECO:0000313" key="6">
    <source>
        <dbReference type="Proteomes" id="UP000736164"/>
    </source>
</evidence>
<dbReference type="InterPro" id="IPR013106">
    <property type="entry name" value="Ig_V-set"/>
</dbReference>
<dbReference type="InterPro" id="IPR007110">
    <property type="entry name" value="Ig-like_dom"/>
</dbReference>
<proteinExistence type="predicted"/>
<comment type="caution">
    <text evidence="5">The sequence shown here is derived from an EMBL/GenBank/DDBJ whole genome shotgun (WGS) entry which is preliminary data.</text>
</comment>
<dbReference type="InterPro" id="IPR036179">
    <property type="entry name" value="Ig-like_dom_sf"/>
</dbReference>
<dbReference type="FunFam" id="2.60.40.10:FF:002794">
    <property type="entry name" value="Uncharacterized protein"/>
    <property type="match status" value="1"/>
</dbReference>
<dbReference type="Gene3D" id="2.60.40.10">
    <property type="entry name" value="Immunoglobulins"/>
    <property type="match status" value="3"/>
</dbReference>
<keyword evidence="6" id="KW-1185">Reference proteome</keyword>
<dbReference type="GO" id="GO:0005576">
    <property type="term" value="C:extracellular region"/>
    <property type="evidence" value="ECO:0007669"/>
    <property type="project" value="UniProtKB-ARBA"/>
</dbReference>
<keyword evidence="1" id="KW-0391">Immunity</keyword>
<dbReference type="PROSITE" id="PS50835">
    <property type="entry name" value="IG_LIKE"/>
    <property type="match status" value="2"/>
</dbReference>
<keyword evidence="2" id="KW-1064">Adaptive immunity</keyword>
<organism evidence="5 6">
    <name type="scientific">Atractosteus spatula</name>
    <name type="common">Alligator gar</name>
    <name type="synonym">Lepisosteus spatula</name>
    <dbReference type="NCBI Taxonomy" id="7917"/>
    <lineage>
        <taxon>Eukaryota</taxon>
        <taxon>Metazoa</taxon>
        <taxon>Chordata</taxon>
        <taxon>Craniata</taxon>
        <taxon>Vertebrata</taxon>
        <taxon>Euteleostomi</taxon>
        <taxon>Actinopterygii</taxon>
        <taxon>Neopterygii</taxon>
        <taxon>Holostei</taxon>
        <taxon>Semionotiformes</taxon>
        <taxon>Lepisosteidae</taxon>
        <taxon>Atractosteus</taxon>
    </lineage>
</organism>
<dbReference type="PANTHER" id="PTHR23266">
    <property type="entry name" value="IMMUNOGLOBULIN HEAVY CHAIN"/>
    <property type="match status" value="1"/>
</dbReference>
<keyword evidence="3" id="KW-1280">Immunoglobulin</keyword>
<gene>
    <name evidence="5" type="primary">Hv01</name>
    <name evidence="5" type="ORF">GTO95_0010435</name>
</gene>
<dbReference type="FunFam" id="2.60.40.10:FF:001878">
    <property type="entry name" value="Immunoglobulin heavy variable 1-4"/>
    <property type="match status" value="1"/>
</dbReference>
<evidence type="ECO:0000256" key="2">
    <source>
        <dbReference type="ARBA" id="ARBA00023130"/>
    </source>
</evidence>